<gene>
    <name evidence="1" type="ORF">BDV28DRAFT_135870</name>
</gene>
<dbReference type="EMBL" id="ML739145">
    <property type="protein sequence ID" value="KAE8352014.1"/>
    <property type="molecule type" value="Genomic_DNA"/>
</dbReference>
<accession>A0A5N6Z2W6</accession>
<dbReference type="OrthoDB" id="339764at2759"/>
<evidence type="ECO:0000313" key="2">
    <source>
        <dbReference type="Proteomes" id="UP000327118"/>
    </source>
</evidence>
<name>A0A5N6Z2W6_9EURO</name>
<protein>
    <submittedName>
        <fullName evidence="1">Uncharacterized protein</fullName>
    </submittedName>
</protein>
<proteinExistence type="predicted"/>
<organism evidence="1 2">
    <name type="scientific">Aspergillus coremiiformis</name>
    <dbReference type="NCBI Taxonomy" id="138285"/>
    <lineage>
        <taxon>Eukaryota</taxon>
        <taxon>Fungi</taxon>
        <taxon>Dikarya</taxon>
        <taxon>Ascomycota</taxon>
        <taxon>Pezizomycotina</taxon>
        <taxon>Eurotiomycetes</taxon>
        <taxon>Eurotiomycetidae</taxon>
        <taxon>Eurotiales</taxon>
        <taxon>Aspergillaceae</taxon>
        <taxon>Aspergillus</taxon>
        <taxon>Aspergillus subgen. Circumdati</taxon>
    </lineage>
</organism>
<reference evidence="2" key="1">
    <citation type="submission" date="2019-04" db="EMBL/GenBank/DDBJ databases">
        <title>Friends and foes A comparative genomics studyof 23 Aspergillus species from section Flavi.</title>
        <authorList>
            <consortium name="DOE Joint Genome Institute"/>
            <person name="Kjaerbolling I."/>
            <person name="Vesth T."/>
            <person name="Frisvad J.C."/>
            <person name="Nybo J.L."/>
            <person name="Theobald S."/>
            <person name="Kildgaard S."/>
            <person name="Isbrandt T."/>
            <person name="Kuo A."/>
            <person name="Sato A."/>
            <person name="Lyhne E.K."/>
            <person name="Kogle M.E."/>
            <person name="Wiebenga A."/>
            <person name="Kun R.S."/>
            <person name="Lubbers R.J."/>
            <person name="Makela M.R."/>
            <person name="Barry K."/>
            <person name="Chovatia M."/>
            <person name="Clum A."/>
            <person name="Daum C."/>
            <person name="Haridas S."/>
            <person name="He G."/>
            <person name="LaButti K."/>
            <person name="Lipzen A."/>
            <person name="Mondo S."/>
            <person name="Riley R."/>
            <person name="Salamov A."/>
            <person name="Simmons B.A."/>
            <person name="Magnuson J.K."/>
            <person name="Henrissat B."/>
            <person name="Mortensen U.H."/>
            <person name="Larsen T.O."/>
            <person name="Devries R.P."/>
            <person name="Grigoriev I.V."/>
            <person name="Machida M."/>
            <person name="Baker S.E."/>
            <person name="Andersen M.R."/>
        </authorList>
    </citation>
    <scope>NUCLEOTIDE SEQUENCE [LARGE SCALE GENOMIC DNA]</scope>
    <source>
        <strain evidence="2">CBS 553.77</strain>
    </source>
</reference>
<sequence>MGLTCQESSLLGAAIYVTSVDAKVYLLVKTILYKQCAGSGLLSSGHCLLVARARFSIDSKGNICTVNANGNQKDDVPVLWNSPSCVTNRRFIMQVLRRPYPVAFRNHHVGRVVTRPFP</sequence>
<dbReference type="Proteomes" id="UP000327118">
    <property type="component" value="Unassembled WGS sequence"/>
</dbReference>
<keyword evidence="2" id="KW-1185">Reference proteome</keyword>
<evidence type="ECO:0000313" key="1">
    <source>
        <dbReference type="EMBL" id="KAE8352014.1"/>
    </source>
</evidence>
<dbReference type="AlphaFoldDB" id="A0A5N6Z2W6"/>